<dbReference type="InterPro" id="IPR009394">
    <property type="entry name" value="MmcB-like"/>
</dbReference>
<dbReference type="Proteomes" id="UP000766629">
    <property type="component" value="Unassembled WGS sequence"/>
</dbReference>
<name>A0ABS7NDD7_9RHOB</name>
<gene>
    <name evidence="2" type="ORF">KUV26_07125</name>
</gene>
<organism evidence="2 3">
    <name type="scientific">Leisingera daeponensis</name>
    <dbReference type="NCBI Taxonomy" id="405746"/>
    <lineage>
        <taxon>Bacteria</taxon>
        <taxon>Pseudomonadati</taxon>
        <taxon>Pseudomonadota</taxon>
        <taxon>Alphaproteobacteria</taxon>
        <taxon>Rhodobacterales</taxon>
        <taxon>Roseobacteraceae</taxon>
        <taxon>Leisingera</taxon>
    </lineage>
</organism>
<dbReference type="Pfam" id="PF06319">
    <property type="entry name" value="MmcB-like"/>
    <property type="match status" value="1"/>
</dbReference>
<dbReference type="InterPro" id="IPR011335">
    <property type="entry name" value="Restrct_endonuc-II-like"/>
</dbReference>
<dbReference type="EMBL" id="JAHVJA010000002">
    <property type="protein sequence ID" value="MBY6139208.1"/>
    <property type="molecule type" value="Genomic_DNA"/>
</dbReference>
<feature type="region of interest" description="Disordered" evidence="1">
    <location>
        <begin position="139"/>
        <end position="160"/>
    </location>
</feature>
<protein>
    <submittedName>
        <fullName evidence="2">MmcB family DNA repair protein</fullName>
    </submittedName>
</protein>
<evidence type="ECO:0000313" key="3">
    <source>
        <dbReference type="Proteomes" id="UP000766629"/>
    </source>
</evidence>
<sequence>MMENLQPGQKLARGVSRYLRSLGFAPLEEFVPARGLRVDVMALGPKGELWVIECKSSRADYQSDSKWEGYLDWCDRFFWAVDLEFPTELLSDSAGLIIADPYDAEIVRMAPEDKLAPARRKKLVQKFARDAARRLQILRDPRPGADGALVSAPAGEQPDW</sequence>
<accession>A0ABS7NDD7</accession>
<keyword evidence="3" id="KW-1185">Reference proteome</keyword>
<comment type="caution">
    <text evidence="2">The sequence shown here is derived from an EMBL/GenBank/DDBJ whole genome shotgun (WGS) entry which is preliminary data.</text>
</comment>
<evidence type="ECO:0000256" key="1">
    <source>
        <dbReference type="SAM" id="MobiDB-lite"/>
    </source>
</evidence>
<proteinExistence type="predicted"/>
<dbReference type="SUPFAM" id="SSF52980">
    <property type="entry name" value="Restriction endonuclease-like"/>
    <property type="match status" value="1"/>
</dbReference>
<dbReference type="RefSeq" id="WP_222507838.1">
    <property type="nucleotide sequence ID" value="NZ_JAHVJA010000002.1"/>
</dbReference>
<reference evidence="2 3" key="1">
    <citation type="submission" date="2021-06" db="EMBL/GenBank/DDBJ databases">
        <title>50 bacteria genomes isolated from Dapeng, Shenzhen, China.</title>
        <authorList>
            <person name="Zheng W."/>
            <person name="Yu S."/>
            <person name="Huang Y."/>
        </authorList>
    </citation>
    <scope>NUCLEOTIDE SEQUENCE [LARGE SCALE GENOMIC DNA]</scope>
    <source>
        <strain evidence="2 3">DP1N14-2</strain>
    </source>
</reference>
<evidence type="ECO:0000313" key="2">
    <source>
        <dbReference type="EMBL" id="MBY6139208.1"/>
    </source>
</evidence>
<dbReference type="PIRSF" id="PIRSF031796">
    <property type="entry name" value="UPC031796"/>
    <property type="match status" value="1"/>
</dbReference>